<organism evidence="1">
    <name type="scientific">Manihot esculenta</name>
    <name type="common">Cassava</name>
    <name type="synonym">Jatropha manihot</name>
    <dbReference type="NCBI Taxonomy" id="3983"/>
    <lineage>
        <taxon>Eukaryota</taxon>
        <taxon>Viridiplantae</taxon>
        <taxon>Streptophyta</taxon>
        <taxon>Embryophyta</taxon>
        <taxon>Tracheophyta</taxon>
        <taxon>Spermatophyta</taxon>
        <taxon>Magnoliopsida</taxon>
        <taxon>eudicotyledons</taxon>
        <taxon>Gunneridae</taxon>
        <taxon>Pentapetalae</taxon>
        <taxon>rosids</taxon>
        <taxon>fabids</taxon>
        <taxon>Malpighiales</taxon>
        <taxon>Euphorbiaceae</taxon>
        <taxon>Crotonoideae</taxon>
        <taxon>Manihoteae</taxon>
        <taxon>Manihot</taxon>
    </lineage>
</organism>
<reference evidence="1" key="1">
    <citation type="submission" date="2016-02" db="EMBL/GenBank/DDBJ databases">
        <title>WGS assembly of Manihot esculenta.</title>
        <authorList>
            <person name="Bredeson J.V."/>
            <person name="Prochnik S.E."/>
            <person name="Lyons J.B."/>
            <person name="Schmutz J."/>
            <person name="Grimwood J."/>
            <person name="Vrebalov J."/>
            <person name="Bart R.S."/>
            <person name="Amuge T."/>
            <person name="Ferguson M.E."/>
            <person name="Green R."/>
            <person name="Putnam N."/>
            <person name="Stites J."/>
            <person name="Rounsley S."/>
            <person name="Rokhsar D.S."/>
        </authorList>
    </citation>
    <scope>NUCLEOTIDE SEQUENCE [LARGE SCALE GENOMIC DNA]</scope>
    <source>
        <tissue evidence="1">Leaf</tissue>
    </source>
</reference>
<protein>
    <submittedName>
        <fullName evidence="1">Uncharacterized protein</fullName>
    </submittedName>
</protein>
<dbReference type="AlphaFoldDB" id="A0A2C9W678"/>
<sequence>MFGFLLIFSSVCVVHNFYWEICKSRSIRLWPFLITSSISVFGCCSSVLAGLETPRSTACVWLSFDEECRK</sequence>
<dbReference type="EMBL" id="CM004389">
    <property type="protein sequence ID" value="OAY54775.1"/>
    <property type="molecule type" value="Genomic_DNA"/>
</dbReference>
<evidence type="ECO:0000313" key="1">
    <source>
        <dbReference type="EMBL" id="OAY54775.1"/>
    </source>
</evidence>
<proteinExistence type="predicted"/>
<accession>A0A2C9W678</accession>
<gene>
    <name evidence="1" type="ORF">MANES_03G100800</name>
</gene>
<name>A0A2C9W678_MANES</name>